<reference evidence="1 2" key="1">
    <citation type="submission" date="2018-03" db="EMBL/GenBank/DDBJ databases">
        <authorList>
            <person name="Keele B.F."/>
        </authorList>
    </citation>
    <scope>NUCLEOTIDE SEQUENCE [LARGE SCALE GENOMIC DNA]</scope>
    <source>
        <strain evidence="1 2">CECT 8504</strain>
    </source>
</reference>
<evidence type="ECO:0000313" key="1">
    <source>
        <dbReference type="EMBL" id="SPJ25389.1"/>
    </source>
</evidence>
<gene>
    <name evidence="1" type="ORF">PAA8504_03240</name>
</gene>
<name>A0A2R8BZ27_9RHOB</name>
<dbReference type="OrthoDB" id="7724038at2"/>
<evidence type="ECO:0000313" key="2">
    <source>
        <dbReference type="Proteomes" id="UP000244912"/>
    </source>
</evidence>
<accession>A0A2R8BZ27</accession>
<dbReference type="Proteomes" id="UP000244912">
    <property type="component" value="Unassembled WGS sequence"/>
</dbReference>
<dbReference type="EMBL" id="ONZF01000008">
    <property type="protein sequence ID" value="SPJ25389.1"/>
    <property type="molecule type" value="Genomic_DNA"/>
</dbReference>
<sequence length="245" mass="27873">MSKYEDWEPEQPETKKLPALVVDPIHGVLPYDGFRNPLTRSDTAKRVSMIIATPMTNGVPRVYHFDGEGESAIALDALRSPDLYGLEVQLPPVPFLCRASHEIRPHHFDLRLTFKDGFRRAIFARNGASLAKPETQDEIDDIFACVTTDFADEAAVVNVDHYTRAYRDNLRRIWELLQVVDDEADSVVEAAARSSSYWFLSDLIANCDLEEWRAYQAAMRLVGRNILWTDMHGVIDYPSRVALYA</sequence>
<organism evidence="1 2">
    <name type="scientific">Palleronia abyssalis</name>
    <dbReference type="NCBI Taxonomy" id="1501240"/>
    <lineage>
        <taxon>Bacteria</taxon>
        <taxon>Pseudomonadati</taxon>
        <taxon>Pseudomonadota</taxon>
        <taxon>Alphaproteobacteria</taxon>
        <taxon>Rhodobacterales</taxon>
        <taxon>Roseobacteraceae</taxon>
        <taxon>Palleronia</taxon>
    </lineage>
</organism>
<dbReference type="AlphaFoldDB" id="A0A2R8BZ27"/>
<keyword evidence="2" id="KW-1185">Reference proteome</keyword>
<dbReference type="RefSeq" id="WP_108895186.1">
    <property type="nucleotide sequence ID" value="NZ_ONZF01000008.1"/>
</dbReference>
<protein>
    <submittedName>
        <fullName evidence="1">Uncharacterized protein</fullName>
    </submittedName>
</protein>
<proteinExistence type="predicted"/>